<evidence type="ECO:0008006" key="5">
    <source>
        <dbReference type="Google" id="ProtNLM"/>
    </source>
</evidence>
<keyword evidence="4" id="KW-1185">Reference proteome</keyword>
<evidence type="ECO:0000313" key="4">
    <source>
        <dbReference type="Proteomes" id="UP001186452"/>
    </source>
</evidence>
<evidence type="ECO:0000256" key="1">
    <source>
        <dbReference type="SAM" id="MobiDB-lite"/>
    </source>
</evidence>
<name>A0ABU3ZJ10_9GAMM</name>
<dbReference type="InterPro" id="IPR011050">
    <property type="entry name" value="Pectin_lyase_fold/virulence"/>
</dbReference>
<reference evidence="3 4" key="1">
    <citation type="submission" date="2023-10" db="EMBL/GenBank/DDBJ databases">
        <title>Marine bacteria isolated from horseshoe crab.</title>
        <authorList>
            <person name="Cheng T.H."/>
        </authorList>
    </citation>
    <scope>NUCLEOTIDE SEQUENCE [LARGE SCALE GENOMIC DNA]</scope>
    <source>
        <strain evidence="3 4">HSC6</strain>
    </source>
</reference>
<dbReference type="SUPFAM" id="SSF51126">
    <property type="entry name" value="Pectin lyase-like"/>
    <property type="match status" value="2"/>
</dbReference>
<keyword evidence="2" id="KW-0732">Signal</keyword>
<feature type="region of interest" description="Disordered" evidence="1">
    <location>
        <begin position="28"/>
        <end position="49"/>
    </location>
</feature>
<feature type="compositionally biased region" description="Pro residues" evidence="1">
    <location>
        <begin position="39"/>
        <end position="49"/>
    </location>
</feature>
<dbReference type="Gene3D" id="2.160.20.10">
    <property type="entry name" value="Single-stranded right-handed beta-helix, Pectin lyase-like"/>
    <property type="match status" value="1"/>
</dbReference>
<evidence type="ECO:0000256" key="2">
    <source>
        <dbReference type="SAM" id="SignalP"/>
    </source>
</evidence>
<evidence type="ECO:0000313" key="3">
    <source>
        <dbReference type="EMBL" id="MDV5169974.1"/>
    </source>
</evidence>
<dbReference type="RefSeq" id="WP_317522741.1">
    <property type="nucleotide sequence ID" value="NZ_JAWJZI010000004.1"/>
</dbReference>
<gene>
    <name evidence="3" type="ORF">R2X38_13305</name>
</gene>
<feature type="chain" id="PRO_5047376343" description="Polymer-forming cytoskeletal protein" evidence="2">
    <location>
        <begin position="19"/>
        <end position="600"/>
    </location>
</feature>
<dbReference type="InterPro" id="IPR012334">
    <property type="entry name" value="Pectin_lyas_fold"/>
</dbReference>
<sequence>MKLKTLSMLIAVSLSAGALTGCNFYDSPPNNNVEEPENGNPPPVVTPPPELPDTADIVTKSSDELISALSSAESGQIIGLSNQGNFDFADSIEITKDITLVSTDADGNVISRDTASNSAYAAANNYAVISGTTCINIPDSADQVLKGTEGVRIANIKFENINVIECGTDSTSKSVINIGKVGDGAVPVTLDGLVFDGATINEDGSHGWIYSRGYVNVSNSQFLDKKNAGMDVINLNCGSNRVVGGSAASVGSVFDNNEFTVLDGESNSGLRGVVAGLQFKDKTCQATVSNNSFSGFESETTTFDDTGAAIADGSGDGATIEGNTFGDDEGGNPDPITVINVDELNEAISEAAAGTVITLDAAGTFDSGVINVDKAVIIDGGEGNNATITGDACFTVKAAGAEIKNLAFENSKLGWDDENDVMEETCALGSSDGQSGAISVDAVSGAPVKLSNLTFDAANTTDFGTKKASWVFSWGQFELTDSTFNNLSGSIQNNGVFVNCGKSQARQGSVLSGNTFNITAGGSEVAAIKVGDSTGGIIKDDPNDNNKTCNVTVADSEFNGYAVEHTQDMSSDTGKDNRQAAIFAREEVGAITKSGNIVTP</sequence>
<protein>
    <recommendedName>
        <fullName evidence="5">Polymer-forming cytoskeletal protein</fullName>
    </recommendedName>
</protein>
<accession>A0ABU3ZJ10</accession>
<comment type="caution">
    <text evidence="3">The sequence shown here is derived from an EMBL/GenBank/DDBJ whole genome shotgun (WGS) entry which is preliminary data.</text>
</comment>
<dbReference type="EMBL" id="JAWJZI010000004">
    <property type="protein sequence ID" value="MDV5169974.1"/>
    <property type="molecule type" value="Genomic_DNA"/>
</dbReference>
<feature type="signal peptide" evidence="2">
    <location>
        <begin position="1"/>
        <end position="18"/>
    </location>
</feature>
<dbReference type="PROSITE" id="PS51257">
    <property type="entry name" value="PROKAR_LIPOPROTEIN"/>
    <property type="match status" value="1"/>
</dbReference>
<organism evidence="3 4">
    <name type="scientific">Photobacterium rosenbergii</name>
    <dbReference type="NCBI Taxonomy" id="294936"/>
    <lineage>
        <taxon>Bacteria</taxon>
        <taxon>Pseudomonadati</taxon>
        <taxon>Pseudomonadota</taxon>
        <taxon>Gammaproteobacteria</taxon>
        <taxon>Vibrionales</taxon>
        <taxon>Vibrionaceae</taxon>
        <taxon>Photobacterium</taxon>
    </lineage>
</organism>
<dbReference type="Proteomes" id="UP001186452">
    <property type="component" value="Unassembled WGS sequence"/>
</dbReference>
<proteinExistence type="predicted"/>